<accession>A0AAW7Z678</accession>
<keyword evidence="1" id="KW-0732">Signal</keyword>
<organism evidence="3 4">
    <name type="scientific">Alteromonas stellipolaris</name>
    <dbReference type="NCBI Taxonomy" id="233316"/>
    <lineage>
        <taxon>Bacteria</taxon>
        <taxon>Pseudomonadati</taxon>
        <taxon>Pseudomonadota</taxon>
        <taxon>Gammaproteobacteria</taxon>
        <taxon>Alteromonadales</taxon>
        <taxon>Alteromonadaceae</taxon>
        <taxon>Alteromonas/Salinimonas group</taxon>
        <taxon>Alteromonas</taxon>
    </lineage>
</organism>
<dbReference type="GO" id="GO:0016853">
    <property type="term" value="F:isomerase activity"/>
    <property type="evidence" value="ECO:0007669"/>
    <property type="project" value="UniProtKB-KW"/>
</dbReference>
<proteinExistence type="predicted"/>
<dbReference type="AlphaFoldDB" id="A0AAW7Z678"/>
<feature type="signal peptide" evidence="1">
    <location>
        <begin position="1"/>
        <end position="30"/>
    </location>
</feature>
<dbReference type="Pfam" id="PF16036">
    <property type="entry name" value="Chalcone_3"/>
    <property type="match status" value="1"/>
</dbReference>
<evidence type="ECO:0000256" key="1">
    <source>
        <dbReference type="SAM" id="SignalP"/>
    </source>
</evidence>
<dbReference type="InterPro" id="IPR016088">
    <property type="entry name" value="Chalcone_isomerase_3-sand"/>
</dbReference>
<dbReference type="EMBL" id="JAUOQI010000009">
    <property type="protein sequence ID" value="MDO6578501.1"/>
    <property type="molecule type" value="Genomic_DNA"/>
</dbReference>
<feature type="chain" id="PRO_5043510551" evidence="1">
    <location>
        <begin position="31"/>
        <end position="183"/>
    </location>
</feature>
<evidence type="ECO:0000313" key="3">
    <source>
        <dbReference type="EMBL" id="MDO6578501.1"/>
    </source>
</evidence>
<feature type="domain" description="Chalcone isomerase" evidence="2">
    <location>
        <begin position="45"/>
        <end position="181"/>
    </location>
</feature>
<dbReference type="Proteomes" id="UP001170717">
    <property type="component" value="Unassembled WGS sequence"/>
</dbReference>
<protein>
    <submittedName>
        <fullName evidence="3">Chalcone isomerase family protein</fullName>
    </submittedName>
</protein>
<keyword evidence="3" id="KW-0413">Isomerase</keyword>
<comment type="caution">
    <text evidence="3">The sequence shown here is derived from an EMBL/GenBank/DDBJ whole genome shotgun (WGS) entry which is preliminary data.</text>
</comment>
<evidence type="ECO:0000259" key="2">
    <source>
        <dbReference type="Pfam" id="PF16036"/>
    </source>
</evidence>
<dbReference type="RefSeq" id="WP_303538638.1">
    <property type="nucleotide sequence ID" value="NZ_JAUOQI010000009.1"/>
</dbReference>
<reference evidence="3" key="1">
    <citation type="submission" date="2023-07" db="EMBL/GenBank/DDBJ databases">
        <title>Genome content predicts the carbon catabolic preferences of heterotrophic bacteria.</title>
        <authorList>
            <person name="Gralka M."/>
        </authorList>
    </citation>
    <scope>NUCLEOTIDE SEQUENCE</scope>
    <source>
        <strain evidence="3">F2M12</strain>
    </source>
</reference>
<sequence>MNMFKRRYASLNLALAVGISLLVLSKNVLAQSVPDYVAKQVPEAKVVGNAMFTYLFWDVYDATLYAPKGKWQSDAPFALKLDYQRGLDGKKIAQRSVDEMRKQGISDKAKLSEWRDKMVALFPDVEDGDVITGVATTNRASEFYINGELVGKIEDENFTQAFFDIWLSEKTSEPKLRKALLQN</sequence>
<evidence type="ECO:0000313" key="4">
    <source>
        <dbReference type="Proteomes" id="UP001170717"/>
    </source>
</evidence>
<dbReference type="InterPro" id="IPR016087">
    <property type="entry name" value="Chalcone_isomerase"/>
</dbReference>
<name>A0AAW7Z678_9ALTE</name>
<gene>
    <name evidence="3" type="ORF">Q4527_13950</name>
</gene>
<dbReference type="Gene3D" id="3.50.70.10">
    <property type="match status" value="1"/>
</dbReference>